<dbReference type="InterPro" id="IPR002328">
    <property type="entry name" value="ADH_Zn_CS"/>
</dbReference>
<dbReference type="GO" id="GO:0005829">
    <property type="term" value="C:cytosol"/>
    <property type="evidence" value="ECO:0007669"/>
    <property type="project" value="TreeGrafter"/>
</dbReference>
<comment type="subunit">
    <text evidence="2">Homodimer.</text>
</comment>
<dbReference type="InterPro" id="IPR011032">
    <property type="entry name" value="GroES-like_sf"/>
</dbReference>
<dbReference type="Gene3D" id="3.40.50.720">
    <property type="entry name" value="NAD(P)-binding Rossmann-like Domain"/>
    <property type="match status" value="1"/>
</dbReference>
<evidence type="ECO:0000256" key="1">
    <source>
        <dbReference type="ARBA" id="ARBA00001947"/>
    </source>
</evidence>
<evidence type="ECO:0000313" key="10">
    <source>
        <dbReference type="Proteomes" id="UP000327013"/>
    </source>
</evidence>
<dbReference type="EMBL" id="CM017322">
    <property type="protein sequence ID" value="KAE8009919.1"/>
    <property type="molecule type" value="Genomic_DNA"/>
</dbReference>
<dbReference type="GO" id="GO:0008270">
    <property type="term" value="F:zinc ion binding"/>
    <property type="evidence" value="ECO:0007669"/>
    <property type="project" value="InterPro"/>
</dbReference>
<dbReference type="InterPro" id="IPR013154">
    <property type="entry name" value="ADH-like_N"/>
</dbReference>
<keyword evidence="6" id="KW-0520">NAD</keyword>
<feature type="domain" description="Enoyl reductase (ER)" evidence="8">
    <location>
        <begin position="22"/>
        <end position="308"/>
    </location>
</feature>
<organism evidence="9 10">
    <name type="scientific">Carpinus fangiana</name>
    <dbReference type="NCBI Taxonomy" id="176857"/>
    <lineage>
        <taxon>Eukaryota</taxon>
        <taxon>Viridiplantae</taxon>
        <taxon>Streptophyta</taxon>
        <taxon>Embryophyta</taxon>
        <taxon>Tracheophyta</taxon>
        <taxon>Spermatophyta</taxon>
        <taxon>Magnoliopsida</taxon>
        <taxon>eudicotyledons</taxon>
        <taxon>Gunneridae</taxon>
        <taxon>Pentapetalae</taxon>
        <taxon>rosids</taxon>
        <taxon>fabids</taxon>
        <taxon>Fagales</taxon>
        <taxon>Betulaceae</taxon>
        <taxon>Carpinus</taxon>
    </lineage>
</organism>
<keyword evidence="3 7" id="KW-0479">Metal-binding</keyword>
<dbReference type="GO" id="GO:0046294">
    <property type="term" value="P:formaldehyde catabolic process"/>
    <property type="evidence" value="ECO:0007669"/>
    <property type="project" value="TreeGrafter"/>
</dbReference>
<dbReference type="PROSITE" id="PS00059">
    <property type="entry name" value="ADH_ZINC"/>
    <property type="match status" value="1"/>
</dbReference>
<evidence type="ECO:0000256" key="5">
    <source>
        <dbReference type="ARBA" id="ARBA00023002"/>
    </source>
</evidence>
<dbReference type="Proteomes" id="UP000327013">
    <property type="component" value="Chromosome 2"/>
</dbReference>
<dbReference type="Pfam" id="PF00107">
    <property type="entry name" value="ADH_zinc_N"/>
    <property type="match status" value="1"/>
</dbReference>
<evidence type="ECO:0000313" key="9">
    <source>
        <dbReference type="EMBL" id="KAE8009919.1"/>
    </source>
</evidence>
<reference evidence="9 10" key="1">
    <citation type="submission" date="2019-06" db="EMBL/GenBank/DDBJ databases">
        <title>A chromosomal-level reference genome of Carpinus fangiana (Coryloideae, Betulaceae).</title>
        <authorList>
            <person name="Yang X."/>
            <person name="Wang Z."/>
            <person name="Zhang L."/>
            <person name="Hao G."/>
            <person name="Liu J."/>
            <person name="Yang Y."/>
        </authorList>
    </citation>
    <scope>NUCLEOTIDE SEQUENCE [LARGE SCALE GENOMIC DNA]</scope>
    <source>
        <strain evidence="9">Cfa_2016G</strain>
        <tissue evidence="9">Leaf</tissue>
    </source>
</reference>
<keyword evidence="4 7" id="KW-0862">Zinc</keyword>
<dbReference type="PANTHER" id="PTHR43880">
    <property type="entry name" value="ALCOHOL DEHYDROGENASE"/>
    <property type="match status" value="1"/>
</dbReference>
<dbReference type="Pfam" id="PF08240">
    <property type="entry name" value="ADH_N"/>
    <property type="match status" value="1"/>
</dbReference>
<sequence>MSQRDSQSQVMTCKAAVCWRIGEAVKVEEIQVDPPKSTEVRVKILYASLCHTDILCSKGFPIPVFPRVLGHEGVGVVESVGEEVRGLKGGDLVIPTFLGITLPHASFISCGFSTGFGGAWKEAEVERGSTVAVFGLGAVGLGVLEGARMQGAAKIIGIDKNERKRIKGQAFGMTDFINPNEYNKSISELVKELTGGMGVDYCFECTGAPPLVNEALLATKMGKGQTIIIGEGNHATVEINFIRLVFGGNLKGSIFGGIKVKTDLPVIIEKCKNKEIQLDELMTHEVSLEDTHKAFELLEQPDCVKVLIKL</sequence>
<comment type="similarity">
    <text evidence="7">Belongs to the zinc-containing alcohol dehydrogenase family.</text>
</comment>
<dbReference type="FunFam" id="3.40.50.720:FF:000003">
    <property type="entry name" value="S-(hydroxymethyl)glutathione dehydrogenase"/>
    <property type="match status" value="1"/>
</dbReference>
<dbReference type="SUPFAM" id="SSF50129">
    <property type="entry name" value="GroES-like"/>
    <property type="match status" value="2"/>
</dbReference>
<dbReference type="SUPFAM" id="SSF51735">
    <property type="entry name" value="NAD(P)-binding Rossmann-fold domains"/>
    <property type="match status" value="1"/>
</dbReference>
<keyword evidence="5" id="KW-0560">Oxidoreductase</keyword>
<accession>A0A5N6QV72</accession>
<dbReference type="OrthoDB" id="417550at2759"/>
<protein>
    <recommendedName>
        <fullName evidence="8">Enoyl reductase (ER) domain-containing protein</fullName>
    </recommendedName>
</protein>
<name>A0A5N6QV72_9ROSI</name>
<dbReference type="AlphaFoldDB" id="A0A5N6QV72"/>
<dbReference type="SMART" id="SM00829">
    <property type="entry name" value="PKS_ER"/>
    <property type="match status" value="1"/>
</dbReference>
<dbReference type="GO" id="GO:0051903">
    <property type="term" value="F:S-(hydroxymethyl)glutathione dehydrogenase [NAD(P)+] activity"/>
    <property type="evidence" value="ECO:0007669"/>
    <property type="project" value="TreeGrafter"/>
</dbReference>
<dbReference type="InterPro" id="IPR036291">
    <property type="entry name" value="NAD(P)-bd_dom_sf"/>
</dbReference>
<evidence type="ECO:0000256" key="2">
    <source>
        <dbReference type="ARBA" id="ARBA00011738"/>
    </source>
</evidence>
<proteinExistence type="inferred from homology"/>
<comment type="cofactor">
    <cofactor evidence="1 7">
        <name>Zn(2+)</name>
        <dbReference type="ChEBI" id="CHEBI:29105"/>
    </cofactor>
</comment>
<dbReference type="Gene3D" id="3.90.180.10">
    <property type="entry name" value="Medium-chain alcohol dehydrogenases, catalytic domain"/>
    <property type="match status" value="2"/>
</dbReference>
<dbReference type="InterPro" id="IPR020843">
    <property type="entry name" value="ER"/>
</dbReference>
<evidence type="ECO:0000256" key="6">
    <source>
        <dbReference type="ARBA" id="ARBA00023027"/>
    </source>
</evidence>
<gene>
    <name evidence="9" type="ORF">FH972_006324</name>
</gene>
<evidence type="ECO:0000259" key="8">
    <source>
        <dbReference type="SMART" id="SM00829"/>
    </source>
</evidence>
<dbReference type="InterPro" id="IPR013149">
    <property type="entry name" value="ADH-like_C"/>
</dbReference>
<evidence type="ECO:0000256" key="4">
    <source>
        <dbReference type="ARBA" id="ARBA00022833"/>
    </source>
</evidence>
<dbReference type="PANTHER" id="PTHR43880:SF38">
    <property type="entry name" value="ALCOHOL DEHYDROGENASE-RELATED"/>
    <property type="match status" value="1"/>
</dbReference>
<keyword evidence="10" id="KW-1185">Reference proteome</keyword>
<evidence type="ECO:0000256" key="3">
    <source>
        <dbReference type="ARBA" id="ARBA00022723"/>
    </source>
</evidence>
<evidence type="ECO:0000256" key="7">
    <source>
        <dbReference type="RuleBase" id="RU361277"/>
    </source>
</evidence>